<accession>A0ABV0BFK2</accession>
<feature type="transmembrane region" description="Helical" evidence="7">
    <location>
        <begin position="459"/>
        <end position="477"/>
    </location>
</feature>
<keyword evidence="9" id="KW-0645">Protease</keyword>
<feature type="transmembrane region" description="Helical" evidence="7">
    <location>
        <begin position="55"/>
        <end position="76"/>
    </location>
</feature>
<evidence type="ECO:0000313" key="9">
    <source>
        <dbReference type="EMBL" id="MEN3929748.1"/>
    </source>
</evidence>
<feature type="transmembrane region" description="Helical" evidence="7">
    <location>
        <begin position="6"/>
        <end position="24"/>
    </location>
</feature>
<organism evidence="9 10">
    <name type="scientific">Hohaiivirga grylli</name>
    <dbReference type="NCBI Taxonomy" id="3133970"/>
    <lineage>
        <taxon>Bacteria</taxon>
        <taxon>Pseudomonadati</taxon>
        <taxon>Pseudomonadota</taxon>
        <taxon>Alphaproteobacteria</taxon>
        <taxon>Hyphomicrobiales</taxon>
        <taxon>Methylobacteriaceae</taxon>
        <taxon>Hohaiivirga</taxon>
    </lineage>
</organism>
<keyword evidence="5 7" id="KW-1133">Transmembrane helix</keyword>
<feature type="domain" description="Peptidase S54 rhomboid" evidence="8">
    <location>
        <begin position="357"/>
        <end position="501"/>
    </location>
</feature>
<dbReference type="GO" id="GO:0006508">
    <property type="term" value="P:proteolysis"/>
    <property type="evidence" value="ECO:0007669"/>
    <property type="project" value="UniProtKB-KW"/>
</dbReference>
<keyword evidence="3 7" id="KW-0812">Transmembrane</keyword>
<reference evidence="9 10" key="1">
    <citation type="submission" date="2024-04" db="EMBL/GenBank/DDBJ databases">
        <title>A novel species isolated from cricket.</title>
        <authorList>
            <person name="Wang H.-C."/>
        </authorList>
    </citation>
    <scope>NUCLEOTIDE SEQUENCE [LARGE SCALE GENOMIC DNA]</scope>
    <source>
        <strain evidence="9 10">WL0021</strain>
    </source>
</reference>
<gene>
    <name evidence="9" type="ORF">WJT86_01570</name>
</gene>
<dbReference type="InterPro" id="IPR035952">
    <property type="entry name" value="Rhomboid-like_sf"/>
</dbReference>
<dbReference type="RefSeq" id="WP_346335737.1">
    <property type="nucleotide sequence ID" value="NZ_JBBYXI010000001.1"/>
</dbReference>
<feature type="transmembrane region" description="Helical" evidence="7">
    <location>
        <begin position="31"/>
        <end position="49"/>
    </location>
</feature>
<dbReference type="InterPro" id="IPR050925">
    <property type="entry name" value="Rhomboid_protease_S54"/>
</dbReference>
<comment type="caution">
    <text evidence="9">The sequence shown here is derived from an EMBL/GenBank/DDBJ whole genome shotgun (WGS) entry which is preliminary data.</text>
</comment>
<comment type="similarity">
    <text evidence="2">Belongs to the peptidase S54 family.</text>
</comment>
<dbReference type="Proteomes" id="UP001418637">
    <property type="component" value="Unassembled WGS sequence"/>
</dbReference>
<evidence type="ECO:0000256" key="5">
    <source>
        <dbReference type="ARBA" id="ARBA00022989"/>
    </source>
</evidence>
<keyword evidence="4 9" id="KW-0378">Hydrolase</keyword>
<feature type="transmembrane region" description="Helical" evidence="7">
    <location>
        <begin position="423"/>
        <end position="447"/>
    </location>
</feature>
<evidence type="ECO:0000256" key="3">
    <source>
        <dbReference type="ARBA" id="ARBA00022692"/>
    </source>
</evidence>
<dbReference type="Gene3D" id="1.20.1540.10">
    <property type="entry name" value="Rhomboid-like"/>
    <property type="match status" value="1"/>
</dbReference>
<keyword evidence="10" id="KW-1185">Reference proteome</keyword>
<dbReference type="SUPFAM" id="SSF144091">
    <property type="entry name" value="Rhomboid-like"/>
    <property type="match status" value="1"/>
</dbReference>
<evidence type="ECO:0000256" key="1">
    <source>
        <dbReference type="ARBA" id="ARBA00004141"/>
    </source>
</evidence>
<dbReference type="Pfam" id="PF01694">
    <property type="entry name" value="Rhomboid"/>
    <property type="match status" value="1"/>
</dbReference>
<protein>
    <submittedName>
        <fullName evidence="9">Rhomboid family intramembrane serine protease</fullName>
        <ecNumber evidence="9">3.4.21.-</ecNumber>
    </submittedName>
</protein>
<dbReference type="PANTHER" id="PTHR43731:SF14">
    <property type="entry name" value="PRESENILIN-ASSOCIATED RHOMBOID-LIKE PROTEIN, MITOCHONDRIAL"/>
    <property type="match status" value="1"/>
</dbReference>
<dbReference type="EMBL" id="JBBYXI010000001">
    <property type="protein sequence ID" value="MEN3929748.1"/>
    <property type="molecule type" value="Genomic_DNA"/>
</dbReference>
<evidence type="ECO:0000256" key="4">
    <source>
        <dbReference type="ARBA" id="ARBA00022801"/>
    </source>
</evidence>
<feature type="transmembrane region" description="Helical" evidence="7">
    <location>
        <begin position="359"/>
        <end position="386"/>
    </location>
</feature>
<dbReference type="GO" id="GO:0008233">
    <property type="term" value="F:peptidase activity"/>
    <property type="evidence" value="ECO:0007669"/>
    <property type="project" value="UniProtKB-KW"/>
</dbReference>
<dbReference type="InterPro" id="IPR022764">
    <property type="entry name" value="Peptidase_S54_rhomboid_dom"/>
</dbReference>
<proteinExistence type="inferred from homology"/>
<keyword evidence="6 7" id="KW-0472">Membrane</keyword>
<evidence type="ECO:0000256" key="6">
    <source>
        <dbReference type="ARBA" id="ARBA00023136"/>
    </source>
</evidence>
<dbReference type="PANTHER" id="PTHR43731">
    <property type="entry name" value="RHOMBOID PROTEASE"/>
    <property type="match status" value="1"/>
</dbReference>
<dbReference type="EC" id="3.4.21.-" evidence="9"/>
<evidence type="ECO:0000259" key="8">
    <source>
        <dbReference type="Pfam" id="PF01694"/>
    </source>
</evidence>
<feature type="transmembrane region" description="Helical" evidence="7">
    <location>
        <begin position="483"/>
        <end position="503"/>
    </location>
</feature>
<sequence length="505" mass="56867">MSSNISFLFNTAVLSLILLIIGRMQNGLDRLWVTKHTVLIAAAGLAYWFEVPDAGYILFGLSCIFVILPLLCVIAARRLNERGSLFSNYAHKLFTILHPSGTAQYDAKLTQALAEKDRATQYRMLEALEQGDGFNAYIARLYRLRYMNLWEEILALPFPSDDYRYAKPIYGLFYLQALGQTNQVDRMFTWYREHKAVLEGTPMQEPALMALLIFSGAYVELEDFRTASHMMIPDEDWHWSVSFTKLKAGHENERSVLHALAEDVHDPIRKKLMLQSINRGSTVSATPGDREFLTHELAAFVTDKKLPRKSAPTIPVVLSLIIANLIMFGLEFMQGAPDDIKTLVELGGLWPPYVFDGEWWRLGSALFLHLSWFHIGFNMMALYLIGEELERWIGSLKTLVVYLGGGLLSSFFALWMMEFGYARMAVLVGASGAVFALLGALSVYVLADWIVKRRADKKRQLFAITLVILAQTAMDFVATDVSFSGHLGGFVAGALIGAIFILFKR</sequence>
<evidence type="ECO:0000313" key="10">
    <source>
        <dbReference type="Proteomes" id="UP001418637"/>
    </source>
</evidence>
<feature type="transmembrane region" description="Helical" evidence="7">
    <location>
        <begin position="314"/>
        <end position="333"/>
    </location>
</feature>
<evidence type="ECO:0000256" key="7">
    <source>
        <dbReference type="SAM" id="Phobius"/>
    </source>
</evidence>
<feature type="transmembrane region" description="Helical" evidence="7">
    <location>
        <begin position="398"/>
        <end position="417"/>
    </location>
</feature>
<name>A0ABV0BFK2_9HYPH</name>
<evidence type="ECO:0000256" key="2">
    <source>
        <dbReference type="ARBA" id="ARBA00009045"/>
    </source>
</evidence>
<comment type="subcellular location">
    <subcellularLocation>
        <location evidence="1">Membrane</location>
        <topology evidence="1">Multi-pass membrane protein</topology>
    </subcellularLocation>
</comment>